<comment type="caution">
    <text evidence="1">The sequence shown here is derived from an EMBL/GenBank/DDBJ whole genome shotgun (WGS) entry which is preliminary data.</text>
</comment>
<reference evidence="1" key="1">
    <citation type="submission" date="2021-01" db="EMBL/GenBank/DDBJ databases">
        <authorList>
            <person name="Lovell J.T."/>
            <person name="Bentley N."/>
            <person name="Bhattarai G."/>
            <person name="Jenkins J.W."/>
            <person name="Sreedasyam A."/>
            <person name="Alarcon Y."/>
            <person name="Bock C."/>
            <person name="Boston L."/>
            <person name="Carlson J."/>
            <person name="Cervantes K."/>
            <person name="Clermont K."/>
            <person name="Krom N."/>
            <person name="Kubenka K."/>
            <person name="Mamidi S."/>
            <person name="Mattison C."/>
            <person name="Monteros M."/>
            <person name="Pisani C."/>
            <person name="Plott C."/>
            <person name="Rajasekar S."/>
            <person name="Rhein H.S."/>
            <person name="Rohla C."/>
            <person name="Song M."/>
            <person name="Hilaire R.S."/>
            <person name="Shu S."/>
            <person name="Wells L."/>
            <person name="Wang X."/>
            <person name="Webber J."/>
            <person name="Heerema R.J."/>
            <person name="Klein P."/>
            <person name="Conner P."/>
            <person name="Grauke L."/>
            <person name="Grimwood J."/>
            <person name="Schmutz J."/>
            <person name="Randall J.J."/>
        </authorList>
    </citation>
    <scope>NUCLEOTIDE SEQUENCE</scope>
    <source>
        <tissue evidence="1">Leaf</tissue>
    </source>
</reference>
<accession>A0A922G0R7</accession>
<dbReference type="EMBL" id="CM031825">
    <property type="protein sequence ID" value="KAG6729120.1"/>
    <property type="molecule type" value="Genomic_DNA"/>
</dbReference>
<evidence type="ECO:0000313" key="1">
    <source>
        <dbReference type="EMBL" id="KAG6729120.1"/>
    </source>
</evidence>
<evidence type="ECO:0000313" key="2">
    <source>
        <dbReference type="Proteomes" id="UP000811246"/>
    </source>
</evidence>
<dbReference type="AlphaFoldDB" id="A0A922G0R7"/>
<protein>
    <submittedName>
        <fullName evidence="1">Uncharacterized protein</fullName>
    </submittedName>
</protein>
<sequence>MKKKNPNIHGNSCATNGRLITHRLTSQIHRLIIHESRPQWQCSPHGTRAQWLRGKVSAFRTVYAEVVIVNHKIRSADSAPLLSLIIFGFSQTLLLIEPSRIFG</sequence>
<name>A0A922G0R7_CARIL</name>
<organism evidence="1 2">
    <name type="scientific">Carya illinoinensis</name>
    <name type="common">Pecan</name>
    <dbReference type="NCBI Taxonomy" id="32201"/>
    <lineage>
        <taxon>Eukaryota</taxon>
        <taxon>Viridiplantae</taxon>
        <taxon>Streptophyta</taxon>
        <taxon>Embryophyta</taxon>
        <taxon>Tracheophyta</taxon>
        <taxon>Spermatophyta</taxon>
        <taxon>Magnoliopsida</taxon>
        <taxon>eudicotyledons</taxon>
        <taxon>Gunneridae</taxon>
        <taxon>Pentapetalae</taxon>
        <taxon>rosids</taxon>
        <taxon>fabids</taxon>
        <taxon>Fagales</taxon>
        <taxon>Juglandaceae</taxon>
        <taxon>Carya</taxon>
    </lineage>
</organism>
<proteinExistence type="predicted"/>
<dbReference type="Proteomes" id="UP000811246">
    <property type="component" value="Chromosome 1"/>
</dbReference>
<gene>
    <name evidence="1" type="ORF">I3842_01G010800</name>
</gene>